<protein>
    <submittedName>
        <fullName evidence="2">Uncharacterized protein</fullName>
    </submittedName>
</protein>
<dbReference type="AlphaFoldDB" id="A0A427AKZ5"/>
<evidence type="ECO:0000313" key="3">
    <source>
        <dbReference type="Proteomes" id="UP000287651"/>
    </source>
</evidence>
<feature type="non-terminal residue" evidence="2">
    <location>
        <position position="1"/>
    </location>
</feature>
<sequence length="113" mass="12397">LVSPQKKSPVALERHGVSNNLRKHDSRGATVVTYVKKPLTTQISTQPSFLKATTGASKTDSVNKLKRDTIQHTTPATRNRALNSGSSQTHSTALTRNWKHRSQSLGQQPKLAE</sequence>
<comment type="caution">
    <text evidence="2">The sequence shown here is derived from an EMBL/GenBank/DDBJ whole genome shotgun (WGS) entry which is preliminary data.</text>
</comment>
<reference evidence="2 3" key="1">
    <citation type="journal article" date="2014" name="Agronomy (Basel)">
        <title>A Draft Genome Sequence for Ensete ventricosum, the Drought-Tolerant Tree Against Hunger.</title>
        <authorList>
            <person name="Harrison J."/>
            <person name="Moore K.A."/>
            <person name="Paszkiewicz K."/>
            <person name="Jones T."/>
            <person name="Grant M."/>
            <person name="Ambacheew D."/>
            <person name="Muzemil S."/>
            <person name="Studholme D.J."/>
        </authorList>
    </citation>
    <scope>NUCLEOTIDE SEQUENCE [LARGE SCALE GENOMIC DNA]</scope>
</reference>
<dbReference type="Proteomes" id="UP000287651">
    <property type="component" value="Unassembled WGS sequence"/>
</dbReference>
<feature type="compositionally biased region" description="Polar residues" evidence="1">
    <location>
        <begin position="71"/>
        <end position="95"/>
    </location>
</feature>
<name>A0A427AKZ5_ENSVE</name>
<feature type="region of interest" description="Disordered" evidence="1">
    <location>
        <begin position="1"/>
        <end position="25"/>
    </location>
</feature>
<organism evidence="2 3">
    <name type="scientific">Ensete ventricosum</name>
    <name type="common">Abyssinian banana</name>
    <name type="synonym">Musa ensete</name>
    <dbReference type="NCBI Taxonomy" id="4639"/>
    <lineage>
        <taxon>Eukaryota</taxon>
        <taxon>Viridiplantae</taxon>
        <taxon>Streptophyta</taxon>
        <taxon>Embryophyta</taxon>
        <taxon>Tracheophyta</taxon>
        <taxon>Spermatophyta</taxon>
        <taxon>Magnoliopsida</taxon>
        <taxon>Liliopsida</taxon>
        <taxon>Zingiberales</taxon>
        <taxon>Musaceae</taxon>
        <taxon>Ensete</taxon>
    </lineage>
</organism>
<feature type="compositionally biased region" description="Basic and acidic residues" evidence="1">
    <location>
        <begin position="61"/>
        <end position="70"/>
    </location>
</feature>
<dbReference type="EMBL" id="AMZH03002059">
    <property type="protein sequence ID" value="RRT76937.1"/>
    <property type="molecule type" value="Genomic_DNA"/>
</dbReference>
<evidence type="ECO:0000313" key="2">
    <source>
        <dbReference type="EMBL" id="RRT76937.1"/>
    </source>
</evidence>
<feature type="compositionally biased region" description="Basic and acidic residues" evidence="1">
    <location>
        <begin position="12"/>
        <end position="25"/>
    </location>
</feature>
<evidence type="ECO:0000256" key="1">
    <source>
        <dbReference type="SAM" id="MobiDB-lite"/>
    </source>
</evidence>
<feature type="region of interest" description="Disordered" evidence="1">
    <location>
        <begin position="50"/>
        <end position="113"/>
    </location>
</feature>
<proteinExistence type="predicted"/>
<gene>
    <name evidence="2" type="ORF">B296_00004161</name>
</gene>
<accession>A0A427AKZ5</accession>